<organism evidence="1">
    <name type="scientific">marine metagenome</name>
    <dbReference type="NCBI Taxonomy" id="408172"/>
    <lineage>
        <taxon>unclassified sequences</taxon>
        <taxon>metagenomes</taxon>
        <taxon>ecological metagenomes</taxon>
    </lineage>
</organism>
<accession>A0A382K3B1</accession>
<reference evidence="1" key="1">
    <citation type="submission" date="2018-05" db="EMBL/GenBank/DDBJ databases">
        <authorList>
            <person name="Lanie J.A."/>
            <person name="Ng W.-L."/>
            <person name="Kazmierczak K.M."/>
            <person name="Andrzejewski T.M."/>
            <person name="Davidsen T.M."/>
            <person name="Wayne K.J."/>
            <person name="Tettelin H."/>
            <person name="Glass J.I."/>
            <person name="Rusch D."/>
            <person name="Podicherti R."/>
            <person name="Tsui H.-C.T."/>
            <person name="Winkler M.E."/>
        </authorList>
    </citation>
    <scope>NUCLEOTIDE SEQUENCE</scope>
</reference>
<gene>
    <name evidence="1" type="ORF">METZ01_LOCUS272178</name>
</gene>
<feature type="non-terminal residue" evidence="1">
    <location>
        <position position="1"/>
    </location>
</feature>
<dbReference type="EMBL" id="UINC01078338">
    <property type="protein sequence ID" value="SVC19324.1"/>
    <property type="molecule type" value="Genomic_DNA"/>
</dbReference>
<proteinExistence type="predicted"/>
<protein>
    <submittedName>
        <fullName evidence="1">Uncharacterized protein</fullName>
    </submittedName>
</protein>
<dbReference type="AlphaFoldDB" id="A0A382K3B1"/>
<name>A0A382K3B1_9ZZZZ</name>
<evidence type="ECO:0000313" key="1">
    <source>
        <dbReference type="EMBL" id="SVC19324.1"/>
    </source>
</evidence>
<sequence>VKIKFRFVVILFILLSTISAREGDLLFNAIESHLSKYRYSINERDVSIINGIIRVEITARRTNIKSQQLLGFYSVGSALNKTSTPFREVQIIIHYELRGGQEVVMTAPVELTLALSQGKLSPNQFFDKLGI</sequence>